<dbReference type="Proteomes" id="UP000054893">
    <property type="component" value="Unassembled WGS sequence"/>
</dbReference>
<dbReference type="InterPro" id="IPR011042">
    <property type="entry name" value="6-blade_b-propeller_TolB-like"/>
</dbReference>
<accession>A0A158FRS9</accession>
<dbReference type="SUPFAM" id="SSF63829">
    <property type="entry name" value="Calcium-dependent phosphotriesterase"/>
    <property type="match status" value="1"/>
</dbReference>
<sequence length="337" mass="34750">MRLVSGNGPAATRYIRGPVGMRTTMASPNLPKRFVSFPSPFSCALSAAAALFLAGCGSAQVASAPQRIALDARPNSVAIAPVNGRIFITDDKTNSVLASTDGKNFAPYAVIPENPGQPNALSQVTISSEGTLLAGRFGFGTSGAVLEIGADKSVSALTGLDPARRRLGLASIGPGKLLSTWFVKKANAPGTGGVSLITYDESTHAASERTLLSGLAKPVGVVVQGDAVFVSDQTNNMILKTSLSGLLNHTQPGGLHTQVIKINGPDLLAIDTNGTLYTKCNVTAVCRITPDSTVTEVANDFADARGVALDPTRHLLYVVDRAKAAGEASSLAIIPLN</sequence>
<organism evidence="1 2">
    <name type="scientific">Caballeronia sordidicola</name>
    <name type="common">Burkholderia sordidicola</name>
    <dbReference type="NCBI Taxonomy" id="196367"/>
    <lineage>
        <taxon>Bacteria</taxon>
        <taxon>Pseudomonadati</taxon>
        <taxon>Pseudomonadota</taxon>
        <taxon>Betaproteobacteria</taxon>
        <taxon>Burkholderiales</taxon>
        <taxon>Burkholderiaceae</taxon>
        <taxon>Caballeronia</taxon>
    </lineage>
</organism>
<evidence type="ECO:0000313" key="2">
    <source>
        <dbReference type="Proteomes" id="UP000054893"/>
    </source>
</evidence>
<proteinExistence type="predicted"/>
<reference evidence="1 2" key="1">
    <citation type="submission" date="2016-01" db="EMBL/GenBank/DDBJ databases">
        <authorList>
            <person name="Oliw E.H."/>
        </authorList>
    </citation>
    <scope>NUCLEOTIDE SEQUENCE [LARGE SCALE GENOMIC DNA]</scope>
    <source>
        <strain evidence="1">LMG 22029</strain>
    </source>
</reference>
<dbReference type="Gene3D" id="2.120.10.30">
    <property type="entry name" value="TolB, C-terminal domain"/>
    <property type="match status" value="1"/>
</dbReference>
<dbReference type="AlphaFoldDB" id="A0A158FRS9"/>
<dbReference type="EMBL" id="FCOC02000003">
    <property type="protein sequence ID" value="SAL22546.1"/>
    <property type="molecule type" value="Genomic_DNA"/>
</dbReference>
<protein>
    <submittedName>
        <fullName evidence="1">NHL repeat protein</fullName>
    </submittedName>
</protein>
<name>A0A158FRS9_CABSO</name>
<gene>
    <name evidence="1" type="ORF">AWB64_01721</name>
</gene>
<evidence type="ECO:0000313" key="1">
    <source>
        <dbReference type="EMBL" id="SAL22546.1"/>
    </source>
</evidence>